<dbReference type="AlphaFoldDB" id="A0A1F7W6X2"/>
<feature type="transmembrane region" description="Helical" evidence="1">
    <location>
        <begin position="83"/>
        <end position="101"/>
    </location>
</feature>
<protein>
    <recommendedName>
        <fullName evidence="4">Cold-shock protein</fullName>
    </recommendedName>
</protein>
<reference evidence="2 3" key="1">
    <citation type="journal article" date="2016" name="Nat. Commun.">
        <title>Thousands of microbial genomes shed light on interconnected biogeochemical processes in an aquifer system.</title>
        <authorList>
            <person name="Anantharaman K."/>
            <person name="Brown C.T."/>
            <person name="Hug L.A."/>
            <person name="Sharon I."/>
            <person name="Castelle C.J."/>
            <person name="Probst A.J."/>
            <person name="Thomas B.C."/>
            <person name="Singh A."/>
            <person name="Wilkins M.J."/>
            <person name="Karaoz U."/>
            <person name="Brodie E.L."/>
            <person name="Williams K.H."/>
            <person name="Hubbard S.S."/>
            <person name="Banfield J.F."/>
        </authorList>
    </citation>
    <scope>NUCLEOTIDE SEQUENCE [LARGE SCALE GENOMIC DNA]</scope>
</reference>
<evidence type="ECO:0000256" key="1">
    <source>
        <dbReference type="SAM" id="Phobius"/>
    </source>
</evidence>
<evidence type="ECO:0000313" key="2">
    <source>
        <dbReference type="EMBL" id="OGL98519.1"/>
    </source>
</evidence>
<comment type="caution">
    <text evidence="2">The sequence shown here is derived from an EMBL/GenBank/DDBJ whole genome shotgun (WGS) entry which is preliminary data.</text>
</comment>
<gene>
    <name evidence="2" type="ORF">A2304_02165</name>
</gene>
<keyword evidence="1" id="KW-0472">Membrane</keyword>
<dbReference type="EMBL" id="MGFE01000020">
    <property type="protein sequence ID" value="OGL98519.1"/>
    <property type="molecule type" value="Genomic_DNA"/>
</dbReference>
<dbReference type="Proteomes" id="UP000176501">
    <property type="component" value="Unassembled WGS sequence"/>
</dbReference>
<proteinExistence type="predicted"/>
<accession>A0A1F7W6X2</accession>
<evidence type="ECO:0000313" key="3">
    <source>
        <dbReference type="Proteomes" id="UP000176501"/>
    </source>
</evidence>
<name>A0A1F7W6X2_9BACT</name>
<keyword evidence="1" id="KW-0812">Transmembrane</keyword>
<dbReference type="InterPro" id="IPR010718">
    <property type="entry name" value="DUF1294"/>
</dbReference>
<feature type="transmembrane region" description="Helical" evidence="1">
    <location>
        <begin position="15"/>
        <end position="35"/>
    </location>
</feature>
<organism evidence="2 3">
    <name type="scientific">Candidatus Uhrbacteria bacterium RIFOXYB2_FULL_57_15</name>
    <dbReference type="NCBI Taxonomy" id="1802422"/>
    <lineage>
        <taxon>Bacteria</taxon>
        <taxon>Candidatus Uhriibacteriota</taxon>
    </lineage>
</organism>
<keyword evidence="1" id="KW-1133">Transmembrane helix</keyword>
<dbReference type="Pfam" id="PF06961">
    <property type="entry name" value="DUF1294"/>
    <property type="match status" value="1"/>
</dbReference>
<evidence type="ECO:0008006" key="4">
    <source>
        <dbReference type="Google" id="ProtNLM"/>
    </source>
</evidence>
<sequence length="110" mass="12225">MIAAGFFAASPYLDFPWYLIAFVSVNLATFLLFCLDKRLAALESRRIPERTLHLTAFLFGSPGAIVAMHIFRHKTRKTSFQLVLALLVLIQVAAVVGFLCVQEPGFFFGG</sequence>